<protein>
    <submittedName>
        <fullName evidence="2">Uncharacterized protein</fullName>
    </submittedName>
</protein>
<name>A0A6A6IYN2_9PLEO</name>
<keyword evidence="3" id="KW-1185">Reference proteome</keyword>
<gene>
    <name evidence="2" type="ORF">BU26DRAFT_560048</name>
</gene>
<feature type="signal peptide" evidence="1">
    <location>
        <begin position="1"/>
        <end position="18"/>
    </location>
</feature>
<evidence type="ECO:0000313" key="3">
    <source>
        <dbReference type="Proteomes" id="UP000800094"/>
    </source>
</evidence>
<dbReference type="RefSeq" id="XP_033690450.1">
    <property type="nucleotide sequence ID" value="XM_033832762.1"/>
</dbReference>
<evidence type="ECO:0000313" key="2">
    <source>
        <dbReference type="EMBL" id="KAF2255446.1"/>
    </source>
</evidence>
<accession>A0A6A6IYN2</accession>
<evidence type="ECO:0000256" key="1">
    <source>
        <dbReference type="SAM" id="SignalP"/>
    </source>
</evidence>
<proteinExistence type="predicted"/>
<feature type="chain" id="PRO_5025563140" evidence="1">
    <location>
        <begin position="19"/>
        <end position="77"/>
    </location>
</feature>
<sequence length="77" mass="7228">MQFSVVSIVAALAAVSSASYLPSNGTAIYPTGTAAPTGSMSPTPSNTIPFTGAAPVATGAGSAMALLVAAGGAALMI</sequence>
<keyword evidence="1" id="KW-0732">Signal</keyword>
<dbReference type="Proteomes" id="UP000800094">
    <property type="component" value="Unassembled WGS sequence"/>
</dbReference>
<organism evidence="2 3">
    <name type="scientific">Trematosphaeria pertusa</name>
    <dbReference type="NCBI Taxonomy" id="390896"/>
    <lineage>
        <taxon>Eukaryota</taxon>
        <taxon>Fungi</taxon>
        <taxon>Dikarya</taxon>
        <taxon>Ascomycota</taxon>
        <taxon>Pezizomycotina</taxon>
        <taxon>Dothideomycetes</taxon>
        <taxon>Pleosporomycetidae</taxon>
        <taxon>Pleosporales</taxon>
        <taxon>Massarineae</taxon>
        <taxon>Trematosphaeriaceae</taxon>
        <taxon>Trematosphaeria</taxon>
    </lineage>
</organism>
<dbReference type="EMBL" id="ML987190">
    <property type="protein sequence ID" value="KAF2255446.1"/>
    <property type="molecule type" value="Genomic_DNA"/>
</dbReference>
<reference evidence="2" key="1">
    <citation type="journal article" date="2020" name="Stud. Mycol.">
        <title>101 Dothideomycetes genomes: a test case for predicting lifestyles and emergence of pathogens.</title>
        <authorList>
            <person name="Haridas S."/>
            <person name="Albert R."/>
            <person name="Binder M."/>
            <person name="Bloem J."/>
            <person name="Labutti K."/>
            <person name="Salamov A."/>
            <person name="Andreopoulos B."/>
            <person name="Baker S."/>
            <person name="Barry K."/>
            <person name="Bills G."/>
            <person name="Bluhm B."/>
            <person name="Cannon C."/>
            <person name="Castanera R."/>
            <person name="Culley D."/>
            <person name="Daum C."/>
            <person name="Ezra D."/>
            <person name="Gonzalez J."/>
            <person name="Henrissat B."/>
            <person name="Kuo A."/>
            <person name="Liang C."/>
            <person name="Lipzen A."/>
            <person name="Lutzoni F."/>
            <person name="Magnuson J."/>
            <person name="Mondo S."/>
            <person name="Nolan M."/>
            <person name="Ohm R."/>
            <person name="Pangilinan J."/>
            <person name="Park H.-J."/>
            <person name="Ramirez L."/>
            <person name="Alfaro M."/>
            <person name="Sun H."/>
            <person name="Tritt A."/>
            <person name="Yoshinaga Y."/>
            <person name="Zwiers L.-H."/>
            <person name="Turgeon B."/>
            <person name="Goodwin S."/>
            <person name="Spatafora J."/>
            <person name="Crous P."/>
            <person name="Grigoriev I."/>
        </authorList>
    </citation>
    <scope>NUCLEOTIDE SEQUENCE</scope>
    <source>
        <strain evidence="2">CBS 122368</strain>
    </source>
</reference>
<dbReference type="AlphaFoldDB" id="A0A6A6IYN2"/>
<dbReference type="GeneID" id="54586092"/>